<evidence type="ECO:0000313" key="2">
    <source>
        <dbReference type="Proteomes" id="UP001497444"/>
    </source>
</evidence>
<gene>
    <name evidence="1" type="ORF">CSSPJE1EN1_LOCUS22592</name>
</gene>
<dbReference type="EMBL" id="OZ020103">
    <property type="protein sequence ID" value="CAK9277114.1"/>
    <property type="molecule type" value="Genomic_DNA"/>
</dbReference>
<keyword evidence="2" id="KW-1185">Reference proteome</keyword>
<evidence type="ECO:0000313" key="1">
    <source>
        <dbReference type="EMBL" id="CAK9277114.1"/>
    </source>
</evidence>
<dbReference type="PANTHER" id="PTHR10543:SF89">
    <property type="entry name" value="CAROTENOID 9,10(9',10')-CLEAVAGE DIOXYGENASE 1"/>
    <property type="match status" value="1"/>
</dbReference>
<sequence>MDTCFSSSISSCSARFISAAKVQSLHLHAARLPRQQQLHFLNRTFAVRKLGRASGRVVAAATGGKQKQQVETANGGMISAGEASPGFGGTKPSVTKKSVVSNILFGNSNAHVDSGFSTLNGSTAVDHSIQIDPLGVSTTAAAAAWLCDALEKVLVWMFVDTDQQGKNPSSSSQFFLTGHYAPVSETDPTSNLAISGSIPECLNGEFVHVTPNPKFNPVAYYHWFDGDGMLHGLRIKDGKATYVARFVKTSRLQQEEYYGAAKFIKASTFLGDMHGVKGIFFSLLFNLRVKLKVIDISNGYGTGNTALVYHNKQLLVLHENDFPYVIRVLENGDLETIGRKYLNPLATRFTAHPKIDPFTGEMFGLYWDFMELPYCTYQIFSKEGILMEPVPITIPEGVMIHDFAITENYAIFLDLSLLVNPKHFVEGEHVYKFDASKESRIGLLPRYAKNESQIRWFTIPTCMIFHLCNAWEEADEIVLIACRMSTIDFTYFIDFHQDKANASRALLYEFRMNMKTGKVTQKQLSTLTTEFPEINDKYTGRKQRYVYGSIMDDMLKVVGVAKYDLSLELELGTRDLKIGGNIKGLFLHGDGRQGSEPIFVPRTPSKELLEDDGYLICFVYDKKVGCSEMVIIDAKTMASKPVGVINLPTRVPSGLHSIFLSEEQLNNQG</sequence>
<organism evidence="1 2">
    <name type="scientific">Sphagnum jensenii</name>
    <dbReference type="NCBI Taxonomy" id="128206"/>
    <lineage>
        <taxon>Eukaryota</taxon>
        <taxon>Viridiplantae</taxon>
        <taxon>Streptophyta</taxon>
        <taxon>Embryophyta</taxon>
        <taxon>Bryophyta</taxon>
        <taxon>Sphagnophytina</taxon>
        <taxon>Sphagnopsida</taxon>
        <taxon>Sphagnales</taxon>
        <taxon>Sphagnaceae</taxon>
        <taxon>Sphagnum</taxon>
    </lineage>
</organism>
<dbReference type="InterPro" id="IPR004294">
    <property type="entry name" value="Carotenoid_Oase"/>
</dbReference>
<protein>
    <submittedName>
        <fullName evidence="1">Uncharacterized protein</fullName>
    </submittedName>
</protein>
<accession>A0ABP0XDB5</accession>
<proteinExistence type="predicted"/>
<name>A0ABP0XDB5_9BRYO</name>
<reference evidence="1" key="1">
    <citation type="submission" date="2024-02" db="EMBL/GenBank/DDBJ databases">
        <authorList>
            <consortium name="ELIXIR-Norway"/>
            <consortium name="Elixir Norway"/>
        </authorList>
    </citation>
    <scope>NUCLEOTIDE SEQUENCE</scope>
</reference>
<dbReference type="PANTHER" id="PTHR10543">
    <property type="entry name" value="BETA-CAROTENE DIOXYGENASE"/>
    <property type="match status" value="1"/>
</dbReference>
<dbReference type="Pfam" id="PF03055">
    <property type="entry name" value="RPE65"/>
    <property type="match status" value="1"/>
</dbReference>
<dbReference type="Proteomes" id="UP001497444">
    <property type="component" value="Chromosome 8"/>
</dbReference>